<accession>A0A1S6IVN7</accession>
<evidence type="ECO:0000313" key="3">
    <source>
        <dbReference type="EMBL" id="AQS58832.1"/>
    </source>
</evidence>
<dbReference type="STRING" id="1833852.B0537_06890"/>
<evidence type="ECO:0000313" key="4">
    <source>
        <dbReference type="Proteomes" id="UP000189464"/>
    </source>
</evidence>
<keyword evidence="4" id="KW-1185">Reference proteome</keyword>
<name>A0A1S6IVN7_9FIRM</name>
<feature type="transmembrane region" description="Helical" evidence="1">
    <location>
        <begin position="12"/>
        <end position="32"/>
    </location>
</feature>
<feature type="transmembrane region" description="Helical" evidence="1">
    <location>
        <begin position="138"/>
        <end position="155"/>
    </location>
</feature>
<keyword evidence="1" id="KW-0812">Transmembrane</keyword>
<dbReference type="GO" id="GO:0080120">
    <property type="term" value="P:CAAX-box protein maturation"/>
    <property type="evidence" value="ECO:0007669"/>
    <property type="project" value="UniProtKB-ARBA"/>
</dbReference>
<reference evidence="3 4" key="1">
    <citation type="journal article" date="2016" name="Int. J. Syst. Evol. Microbiol.">
        <title>Desulfotomaculum ferrireducens sp. nov., a moderately thermophilic sulfate-reducing and dissimilatory Fe(III)-reducing bacterium isolated from compost.</title>
        <authorList>
            <person name="Yang G."/>
            <person name="Guo J."/>
            <person name="Zhuang L."/>
            <person name="Yuan Y."/>
            <person name="Zhou S."/>
        </authorList>
    </citation>
    <scope>NUCLEOTIDE SEQUENCE [LARGE SCALE GENOMIC DNA]</scope>
    <source>
        <strain evidence="3 4">GSS09</strain>
    </source>
</reference>
<feature type="transmembrane region" description="Helical" evidence="1">
    <location>
        <begin position="86"/>
        <end position="104"/>
    </location>
</feature>
<feature type="transmembrane region" description="Helical" evidence="1">
    <location>
        <begin position="161"/>
        <end position="179"/>
    </location>
</feature>
<dbReference type="Proteomes" id="UP000189464">
    <property type="component" value="Chromosome"/>
</dbReference>
<keyword evidence="1" id="KW-1133">Transmembrane helix</keyword>
<feature type="domain" description="CAAX prenyl protease 2/Lysostaphin resistance protein A-like" evidence="2">
    <location>
        <begin position="92"/>
        <end position="173"/>
    </location>
</feature>
<feature type="transmembrane region" description="Helical" evidence="1">
    <location>
        <begin position="52"/>
        <end position="74"/>
    </location>
</feature>
<dbReference type="EMBL" id="CP019698">
    <property type="protein sequence ID" value="AQS58832.1"/>
    <property type="molecule type" value="Genomic_DNA"/>
</dbReference>
<dbReference type="InterPro" id="IPR003675">
    <property type="entry name" value="Rce1/LyrA-like_dom"/>
</dbReference>
<dbReference type="Pfam" id="PF02517">
    <property type="entry name" value="Rce1-like"/>
    <property type="match status" value="1"/>
</dbReference>
<proteinExistence type="predicted"/>
<feature type="transmembrane region" description="Helical" evidence="1">
    <location>
        <begin position="110"/>
        <end position="131"/>
    </location>
</feature>
<protein>
    <recommendedName>
        <fullName evidence="2">CAAX prenyl protease 2/Lysostaphin resistance protein A-like domain-containing protein</fullName>
    </recommendedName>
</protein>
<keyword evidence="1" id="KW-0472">Membrane</keyword>
<dbReference type="AlphaFoldDB" id="A0A1S6IVN7"/>
<evidence type="ECO:0000259" key="2">
    <source>
        <dbReference type="Pfam" id="PF02517"/>
    </source>
</evidence>
<dbReference type="KEGG" id="dfg:B0537_06890"/>
<evidence type="ECO:0000256" key="1">
    <source>
        <dbReference type="SAM" id="Phobius"/>
    </source>
</evidence>
<dbReference type="GO" id="GO:0004175">
    <property type="term" value="F:endopeptidase activity"/>
    <property type="evidence" value="ECO:0007669"/>
    <property type="project" value="UniProtKB-ARBA"/>
</dbReference>
<gene>
    <name evidence="3" type="ORF">B0537_06890</name>
</gene>
<organism evidence="3 4">
    <name type="scientific">Desulforamulus ferrireducens</name>
    <dbReference type="NCBI Taxonomy" id="1833852"/>
    <lineage>
        <taxon>Bacteria</taxon>
        <taxon>Bacillati</taxon>
        <taxon>Bacillota</taxon>
        <taxon>Clostridia</taxon>
        <taxon>Eubacteriales</taxon>
        <taxon>Peptococcaceae</taxon>
        <taxon>Desulforamulus</taxon>
    </lineage>
</organism>
<sequence length="197" mass="22274">MQQESKKIILKAAYLSQLLILFCGMLALWFFYVRQGIGWQTIYQWGSVGLVLGYGTLMAAILVLMQILLATLVPHHLLLDDGTNRVLYSFSYPNILLLMGLGAFAEETLFRAAMQPKLGILLTSVLFALIHVRYLKKWVLLLGTVVMSMALGWLYQKTQIIWAPIWAHFLVNVTMICFGKRGLFVPQDTPQSSSDCQ</sequence>